<dbReference type="Gene3D" id="2.60.40.10">
    <property type="entry name" value="Immunoglobulins"/>
    <property type="match status" value="1"/>
</dbReference>
<dbReference type="Proteomes" id="UP000054771">
    <property type="component" value="Unassembled WGS sequence"/>
</dbReference>
<dbReference type="InterPro" id="IPR051913">
    <property type="entry name" value="GH2_Domain-Containing"/>
</dbReference>
<dbReference type="InterPro" id="IPR013783">
    <property type="entry name" value="Ig-like_fold"/>
</dbReference>
<dbReference type="Gene3D" id="3.20.20.80">
    <property type="entry name" value="Glycosidases"/>
    <property type="match status" value="1"/>
</dbReference>
<dbReference type="PANTHER" id="PTHR42732">
    <property type="entry name" value="BETA-GALACTOSIDASE"/>
    <property type="match status" value="1"/>
</dbReference>
<evidence type="ECO:0000313" key="2">
    <source>
        <dbReference type="EMBL" id="CEL05700.1"/>
    </source>
</evidence>
<gene>
    <name evidence="2" type="ORF">ASPCAL06817</name>
</gene>
<sequence>MGMEILKRLVAEANRLNPSRHTCVGGVIHLDHPYHDITSMVGIHYQGLVNTVEKVTSYFPDKPHIQDECGLHAPTRGVYTTQPGRNSEFSTISGLMPSFANMTKVPALGSGDLVARDNISSILTDVFLDSATTGGCIWTGMDYHGEPVPTAWPSVISAYGAGHLIGLPKDCYLLVRCIFKRDEPLVHAFPHWTWPGKEGERIPFRVYSNCPSVQVLVIGQTIIDQRAVESPQRTSQKGFYIPGRTTGSWPQLRRRSRGRAPSSHCRKTAPAATAG</sequence>
<evidence type="ECO:0000313" key="3">
    <source>
        <dbReference type="Proteomes" id="UP000054771"/>
    </source>
</evidence>
<dbReference type="AlphaFoldDB" id="A0A0U5GX70"/>
<dbReference type="OrthoDB" id="408532at2759"/>
<dbReference type="EMBL" id="CDMC01000005">
    <property type="protein sequence ID" value="CEL05700.1"/>
    <property type="molecule type" value="Genomic_DNA"/>
</dbReference>
<evidence type="ECO:0000256" key="1">
    <source>
        <dbReference type="SAM" id="MobiDB-lite"/>
    </source>
</evidence>
<dbReference type="InterPro" id="IPR017853">
    <property type="entry name" value="GH"/>
</dbReference>
<organism evidence="2 3">
    <name type="scientific">Aspergillus calidoustus</name>
    <dbReference type="NCBI Taxonomy" id="454130"/>
    <lineage>
        <taxon>Eukaryota</taxon>
        <taxon>Fungi</taxon>
        <taxon>Dikarya</taxon>
        <taxon>Ascomycota</taxon>
        <taxon>Pezizomycotina</taxon>
        <taxon>Eurotiomycetes</taxon>
        <taxon>Eurotiomycetidae</taxon>
        <taxon>Eurotiales</taxon>
        <taxon>Aspergillaceae</taxon>
        <taxon>Aspergillus</taxon>
        <taxon>Aspergillus subgen. Nidulantes</taxon>
    </lineage>
</organism>
<name>A0A0U5GX70_ASPCI</name>
<dbReference type="STRING" id="454130.A0A0U5GX70"/>
<dbReference type="PANTHER" id="PTHR42732:SF1">
    <property type="entry name" value="BETA-MANNOSIDASE"/>
    <property type="match status" value="1"/>
</dbReference>
<reference evidence="3" key="1">
    <citation type="journal article" date="2016" name="Genome Announc.">
        <title>Draft genome sequences of fungus Aspergillus calidoustus.</title>
        <authorList>
            <person name="Horn F."/>
            <person name="Linde J."/>
            <person name="Mattern D.J."/>
            <person name="Walther G."/>
            <person name="Guthke R."/>
            <person name="Scherlach K."/>
            <person name="Martin K."/>
            <person name="Brakhage A.A."/>
            <person name="Petzke L."/>
            <person name="Valiante V."/>
        </authorList>
    </citation>
    <scope>NUCLEOTIDE SEQUENCE [LARGE SCALE GENOMIC DNA]</scope>
    <source>
        <strain evidence="3">SF006504</strain>
    </source>
</reference>
<protein>
    <submittedName>
        <fullName evidence="2">Uncharacterized protein</fullName>
    </submittedName>
</protein>
<dbReference type="SUPFAM" id="SSF51445">
    <property type="entry name" value="(Trans)glycosidases"/>
    <property type="match status" value="1"/>
</dbReference>
<accession>A0A0U5GX70</accession>
<proteinExistence type="predicted"/>
<feature type="region of interest" description="Disordered" evidence="1">
    <location>
        <begin position="234"/>
        <end position="275"/>
    </location>
</feature>
<keyword evidence="3" id="KW-1185">Reference proteome</keyword>